<comment type="similarity">
    <text evidence="3 14">Belongs to the class I-like SAM-binding methyltransferase superfamily. RsmB/NOP family.</text>
</comment>
<dbReference type="NCBIfam" id="TIGR00563">
    <property type="entry name" value="rsmB"/>
    <property type="match status" value="1"/>
</dbReference>
<evidence type="ECO:0000256" key="8">
    <source>
        <dbReference type="ARBA" id="ARBA00022679"/>
    </source>
</evidence>
<accession>A0A9D1LGA4</accession>
<organism evidence="16 17">
    <name type="scientific">Candidatus Aphodousia faecigallinarum</name>
    <dbReference type="NCBI Taxonomy" id="2840677"/>
    <lineage>
        <taxon>Bacteria</taxon>
        <taxon>Pseudomonadati</taxon>
        <taxon>Pseudomonadota</taxon>
        <taxon>Betaproteobacteria</taxon>
        <taxon>Burkholderiales</taxon>
        <taxon>Sutterellaceae</taxon>
        <taxon>Sutterellaceae incertae sedis</taxon>
        <taxon>Candidatus Aphodousia</taxon>
    </lineage>
</organism>
<feature type="binding site" evidence="14">
    <location>
        <position position="294"/>
    </location>
    <ligand>
        <name>S-adenosyl-L-methionine</name>
        <dbReference type="ChEBI" id="CHEBI:59789"/>
    </ligand>
</feature>
<gene>
    <name evidence="16" type="primary">rsmB</name>
    <name evidence="16" type="ORF">IAC56_05400</name>
</gene>
<comment type="function">
    <text evidence="1">Specifically methylates the cytosine at position 967 (m5C967) of 16S rRNA.</text>
</comment>
<dbReference type="NCBIfam" id="NF008149">
    <property type="entry name" value="PRK10901.1"/>
    <property type="match status" value="1"/>
</dbReference>
<protein>
    <recommendedName>
        <fullName evidence="4">16S rRNA (cytosine(967)-C(5))-methyltransferase</fullName>
        <ecNumber evidence="4">2.1.1.176</ecNumber>
    </recommendedName>
    <alternativeName>
        <fullName evidence="11">16S rRNA m5C967 methyltransferase</fullName>
    </alternativeName>
    <alternativeName>
        <fullName evidence="12">rRNA (cytosine-C(5)-)-methyltransferase RsmB</fullName>
    </alternativeName>
</protein>
<evidence type="ECO:0000256" key="11">
    <source>
        <dbReference type="ARBA" id="ARBA00030399"/>
    </source>
</evidence>
<keyword evidence="6" id="KW-0698">rRNA processing</keyword>
<dbReference type="Pfam" id="PF01029">
    <property type="entry name" value="NusB"/>
    <property type="match status" value="1"/>
</dbReference>
<dbReference type="InterPro" id="IPR054728">
    <property type="entry name" value="RsmB-like_ferredoxin"/>
</dbReference>
<name>A0A9D1LGA4_9BURK</name>
<evidence type="ECO:0000256" key="5">
    <source>
        <dbReference type="ARBA" id="ARBA00022490"/>
    </source>
</evidence>
<evidence type="ECO:0000256" key="1">
    <source>
        <dbReference type="ARBA" id="ARBA00002724"/>
    </source>
</evidence>
<dbReference type="PROSITE" id="PS01153">
    <property type="entry name" value="NOL1_NOP2_SUN"/>
    <property type="match status" value="1"/>
</dbReference>
<dbReference type="PANTHER" id="PTHR22807:SF61">
    <property type="entry name" value="NOL1_NOP2_SUN FAMILY PROTEIN _ ANTITERMINATION NUSB DOMAIN-CONTAINING PROTEIN"/>
    <property type="match status" value="1"/>
</dbReference>
<dbReference type="Gene3D" id="1.10.287.730">
    <property type="entry name" value="Helix hairpin bin"/>
    <property type="match status" value="1"/>
</dbReference>
<dbReference type="InterPro" id="IPR001678">
    <property type="entry name" value="MeTrfase_RsmB-F_NOP2_dom"/>
</dbReference>
<feature type="domain" description="SAM-dependent MTase RsmB/NOP-type" evidence="15">
    <location>
        <begin position="139"/>
        <end position="409"/>
    </location>
</feature>
<dbReference type="InterPro" id="IPR049560">
    <property type="entry name" value="MeTrfase_RsmB-F_NOP2_cat"/>
</dbReference>
<keyword evidence="8 14" id="KW-0808">Transferase</keyword>
<dbReference type="InterPro" id="IPR004573">
    <property type="entry name" value="rRNA_ssu_MeTfrase_B"/>
</dbReference>
<evidence type="ECO:0000256" key="7">
    <source>
        <dbReference type="ARBA" id="ARBA00022603"/>
    </source>
</evidence>
<feature type="binding site" evidence="14">
    <location>
        <position position="275"/>
    </location>
    <ligand>
        <name>S-adenosyl-L-methionine</name>
        <dbReference type="ChEBI" id="CHEBI:59789"/>
    </ligand>
</feature>
<reference evidence="16" key="2">
    <citation type="journal article" date="2021" name="PeerJ">
        <title>Extensive microbial diversity within the chicken gut microbiome revealed by metagenomics and culture.</title>
        <authorList>
            <person name="Gilroy R."/>
            <person name="Ravi A."/>
            <person name="Getino M."/>
            <person name="Pursley I."/>
            <person name="Horton D.L."/>
            <person name="Alikhan N.F."/>
            <person name="Baker D."/>
            <person name="Gharbi K."/>
            <person name="Hall N."/>
            <person name="Watson M."/>
            <person name="Adriaenssens E.M."/>
            <person name="Foster-Nyarko E."/>
            <person name="Jarju S."/>
            <person name="Secka A."/>
            <person name="Antonio M."/>
            <person name="Oren A."/>
            <person name="Chaudhuri R.R."/>
            <person name="La Ragione R."/>
            <person name="Hildebrand F."/>
            <person name="Pallen M.J."/>
        </authorList>
    </citation>
    <scope>NUCLEOTIDE SEQUENCE</scope>
    <source>
        <strain evidence="16">7463</strain>
    </source>
</reference>
<evidence type="ECO:0000256" key="10">
    <source>
        <dbReference type="ARBA" id="ARBA00022884"/>
    </source>
</evidence>
<dbReference type="InterPro" id="IPR029063">
    <property type="entry name" value="SAM-dependent_MTases_sf"/>
</dbReference>
<dbReference type="Pfam" id="PF22458">
    <property type="entry name" value="RsmF-B_ferredox"/>
    <property type="match status" value="1"/>
</dbReference>
<dbReference type="Proteomes" id="UP000824083">
    <property type="component" value="Unassembled WGS sequence"/>
</dbReference>
<evidence type="ECO:0000313" key="16">
    <source>
        <dbReference type="EMBL" id="HIU37691.1"/>
    </source>
</evidence>
<comment type="caution">
    <text evidence="16">The sequence shown here is derived from an EMBL/GenBank/DDBJ whole genome shotgun (WGS) entry which is preliminary data.</text>
</comment>
<dbReference type="GO" id="GO:0003723">
    <property type="term" value="F:RNA binding"/>
    <property type="evidence" value="ECO:0007669"/>
    <property type="project" value="UniProtKB-UniRule"/>
</dbReference>
<dbReference type="GO" id="GO:0008649">
    <property type="term" value="F:rRNA methyltransferase activity"/>
    <property type="evidence" value="ECO:0007669"/>
    <property type="project" value="InterPro"/>
</dbReference>
<evidence type="ECO:0000313" key="17">
    <source>
        <dbReference type="Proteomes" id="UP000824083"/>
    </source>
</evidence>
<dbReference type="InterPro" id="IPR035926">
    <property type="entry name" value="NusB-like_sf"/>
</dbReference>
<keyword evidence="10 14" id="KW-0694">RNA-binding</keyword>
<dbReference type="Gene3D" id="3.30.70.1170">
    <property type="entry name" value="Sun protein, domain 3"/>
    <property type="match status" value="1"/>
</dbReference>
<reference evidence="16" key="1">
    <citation type="submission" date="2020-10" db="EMBL/GenBank/DDBJ databases">
        <authorList>
            <person name="Gilroy R."/>
        </authorList>
    </citation>
    <scope>NUCLEOTIDE SEQUENCE</scope>
    <source>
        <strain evidence="16">7463</strain>
    </source>
</reference>
<dbReference type="PRINTS" id="PR02008">
    <property type="entry name" value="RCMTFAMILY"/>
</dbReference>
<evidence type="ECO:0000256" key="9">
    <source>
        <dbReference type="ARBA" id="ARBA00022691"/>
    </source>
</evidence>
<comment type="subcellular location">
    <subcellularLocation>
        <location evidence="2">Cytoplasm</location>
    </subcellularLocation>
</comment>
<dbReference type="InterPro" id="IPR023267">
    <property type="entry name" value="RCMT"/>
</dbReference>
<feature type="binding site" evidence="14">
    <location>
        <begin position="227"/>
        <end position="233"/>
    </location>
    <ligand>
        <name>S-adenosyl-L-methionine</name>
        <dbReference type="ChEBI" id="CHEBI:59789"/>
    </ligand>
</feature>
<dbReference type="PROSITE" id="PS51686">
    <property type="entry name" value="SAM_MT_RSMB_NOP"/>
    <property type="match status" value="1"/>
</dbReference>
<evidence type="ECO:0000259" key="15">
    <source>
        <dbReference type="PROSITE" id="PS51686"/>
    </source>
</evidence>
<evidence type="ECO:0000256" key="6">
    <source>
        <dbReference type="ARBA" id="ARBA00022552"/>
    </source>
</evidence>
<dbReference type="InterPro" id="IPR018314">
    <property type="entry name" value="RsmB/NOL1/NOP2-like_CS"/>
</dbReference>
<dbReference type="Gene3D" id="1.10.940.10">
    <property type="entry name" value="NusB-like"/>
    <property type="match status" value="1"/>
</dbReference>
<dbReference type="PANTHER" id="PTHR22807">
    <property type="entry name" value="NOP2 YEAST -RELATED NOL1/NOP2/FMU SUN DOMAIN-CONTAINING"/>
    <property type="match status" value="1"/>
</dbReference>
<evidence type="ECO:0000256" key="3">
    <source>
        <dbReference type="ARBA" id="ARBA00007494"/>
    </source>
</evidence>
<evidence type="ECO:0000256" key="13">
    <source>
        <dbReference type="ARBA" id="ARBA00047283"/>
    </source>
</evidence>
<dbReference type="SUPFAM" id="SSF48013">
    <property type="entry name" value="NusB-like"/>
    <property type="match status" value="1"/>
</dbReference>
<dbReference type="GO" id="GO:0005737">
    <property type="term" value="C:cytoplasm"/>
    <property type="evidence" value="ECO:0007669"/>
    <property type="project" value="UniProtKB-SubCell"/>
</dbReference>
<feature type="binding site" evidence="14">
    <location>
        <position position="249"/>
    </location>
    <ligand>
        <name>S-adenosyl-L-methionine</name>
        <dbReference type="ChEBI" id="CHEBI:59789"/>
    </ligand>
</feature>
<dbReference type="GO" id="GO:0006355">
    <property type="term" value="P:regulation of DNA-templated transcription"/>
    <property type="evidence" value="ECO:0007669"/>
    <property type="project" value="InterPro"/>
</dbReference>
<comment type="catalytic activity">
    <reaction evidence="13">
        <text>cytidine(967) in 16S rRNA + S-adenosyl-L-methionine = 5-methylcytidine(967) in 16S rRNA + S-adenosyl-L-homocysteine + H(+)</text>
        <dbReference type="Rhea" id="RHEA:42748"/>
        <dbReference type="Rhea" id="RHEA-COMP:10219"/>
        <dbReference type="Rhea" id="RHEA-COMP:10220"/>
        <dbReference type="ChEBI" id="CHEBI:15378"/>
        <dbReference type="ChEBI" id="CHEBI:57856"/>
        <dbReference type="ChEBI" id="CHEBI:59789"/>
        <dbReference type="ChEBI" id="CHEBI:74483"/>
        <dbReference type="ChEBI" id="CHEBI:82748"/>
        <dbReference type="EC" id="2.1.1.176"/>
    </reaction>
</comment>
<dbReference type="EMBL" id="DVMY01000085">
    <property type="protein sequence ID" value="HIU37691.1"/>
    <property type="molecule type" value="Genomic_DNA"/>
</dbReference>
<evidence type="ECO:0000256" key="14">
    <source>
        <dbReference type="PROSITE-ProRule" id="PRU01023"/>
    </source>
</evidence>
<dbReference type="Gene3D" id="3.40.50.150">
    <property type="entry name" value="Vaccinia Virus protein VP39"/>
    <property type="match status" value="1"/>
</dbReference>
<evidence type="ECO:0000256" key="4">
    <source>
        <dbReference type="ARBA" id="ARBA00012140"/>
    </source>
</evidence>
<dbReference type="AlphaFoldDB" id="A0A9D1LGA4"/>
<keyword evidence="7 14" id="KW-0489">Methyltransferase</keyword>
<dbReference type="SUPFAM" id="SSF53335">
    <property type="entry name" value="S-adenosyl-L-methionine-dependent methyltransferases"/>
    <property type="match status" value="1"/>
</dbReference>
<dbReference type="Pfam" id="PF01189">
    <property type="entry name" value="Methyltr_RsmB-F"/>
    <property type="match status" value="1"/>
</dbReference>
<dbReference type="InterPro" id="IPR006027">
    <property type="entry name" value="NusB_RsmB_TIM44"/>
</dbReference>
<sequence length="412" mass="45926">MEKALSLCLQNQTPEIKGAVQSLLYTSIRYKAQVEALLGKLVKKEPHEKVKAILSIALALLLEGTEKPFTIVNQAVEAAKENPESAWSSGFINAVLRNFLRNRSQLTASFKTNLVTRYNCPAWWISKIRQDYPRHWQSILRVQNQRPPLTLRINCSRITVKDYLEKLNKSGLVGKQVGPWAVVIEPACPVSQIPGFHEGLCSVQDAGSQLVRDFLQLHDGDRVLDACAAPGGKTAQLLETYKVKVTALEIDPTRATRIDETLTRLGLEAKIVVGDASETSLLNQLGDFDAILLDAPCTASGIVRRHPDIVWSRRPEDIPLLAARQKKLLESLWEKLPLGKDLLYVVCSLFPEEGPDQIQSFLKTHPEARLKGSSLCSEGMLRLIPTDNEVDEHLPLNHDGFFYALLTKGQTK</sequence>
<feature type="active site" description="Nucleophile" evidence="14">
    <location>
        <position position="347"/>
    </location>
</feature>
<keyword evidence="5" id="KW-0963">Cytoplasm</keyword>
<keyword evidence="9 14" id="KW-0949">S-adenosyl-L-methionine</keyword>
<evidence type="ECO:0000256" key="12">
    <source>
        <dbReference type="ARBA" id="ARBA00031088"/>
    </source>
</evidence>
<dbReference type="EC" id="2.1.1.176" evidence="4"/>
<evidence type="ECO:0000256" key="2">
    <source>
        <dbReference type="ARBA" id="ARBA00004496"/>
    </source>
</evidence>
<proteinExistence type="inferred from homology"/>
<dbReference type="CDD" id="cd02440">
    <property type="entry name" value="AdoMet_MTases"/>
    <property type="match status" value="1"/>
</dbReference>